<protein>
    <submittedName>
        <fullName evidence="1">Uncharacterized protein</fullName>
    </submittedName>
</protein>
<dbReference type="EMBL" id="JBHSAX010000013">
    <property type="protein sequence ID" value="MFC3962723.1"/>
    <property type="molecule type" value="Genomic_DNA"/>
</dbReference>
<accession>A0ABV8DRV8</accession>
<keyword evidence="2" id="KW-1185">Reference proteome</keyword>
<dbReference type="Proteomes" id="UP001595696">
    <property type="component" value="Unassembled WGS sequence"/>
</dbReference>
<gene>
    <name evidence="1" type="ORF">ACFO0B_12080</name>
</gene>
<comment type="caution">
    <text evidence="1">The sequence shown here is derived from an EMBL/GenBank/DDBJ whole genome shotgun (WGS) entry which is preliminary data.</text>
</comment>
<evidence type="ECO:0000313" key="1">
    <source>
        <dbReference type="EMBL" id="MFC3962723.1"/>
    </source>
</evidence>
<dbReference type="RefSeq" id="WP_378612488.1">
    <property type="nucleotide sequence ID" value="NZ_JBHSAX010000013.1"/>
</dbReference>
<organism evidence="1 2">
    <name type="scientific">Nocardia jiangsuensis</name>
    <dbReference type="NCBI Taxonomy" id="1691563"/>
    <lineage>
        <taxon>Bacteria</taxon>
        <taxon>Bacillati</taxon>
        <taxon>Actinomycetota</taxon>
        <taxon>Actinomycetes</taxon>
        <taxon>Mycobacteriales</taxon>
        <taxon>Nocardiaceae</taxon>
        <taxon>Nocardia</taxon>
    </lineage>
</organism>
<evidence type="ECO:0000313" key="2">
    <source>
        <dbReference type="Proteomes" id="UP001595696"/>
    </source>
</evidence>
<sequence length="48" mass="4992">MSNIDQAPLFSHVEAVVATGTAPETAVPLPVFSSGERAVAREDGRPGR</sequence>
<reference evidence="2" key="1">
    <citation type="journal article" date="2019" name="Int. J. Syst. Evol. Microbiol.">
        <title>The Global Catalogue of Microorganisms (GCM) 10K type strain sequencing project: providing services to taxonomists for standard genome sequencing and annotation.</title>
        <authorList>
            <consortium name="The Broad Institute Genomics Platform"/>
            <consortium name="The Broad Institute Genome Sequencing Center for Infectious Disease"/>
            <person name="Wu L."/>
            <person name="Ma J."/>
        </authorList>
    </citation>
    <scope>NUCLEOTIDE SEQUENCE [LARGE SCALE GENOMIC DNA]</scope>
    <source>
        <strain evidence="2">CGMCC 4.7330</strain>
    </source>
</reference>
<proteinExistence type="predicted"/>
<name>A0ABV8DRV8_9NOCA</name>